<dbReference type="Pfam" id="PF00685">
    <property type="entry name" value="Sulfotransfer_1"/>
    <property type="match status" value="1"/>
</dbReference>
<reference evidence="8" key="1">
    <citation type="journal article" date="2006" name="Science">
        <title>Ancient noncoding elements conserved in the human genome.</title>
        <authorList>
            <person name="Venkatesh B."/>
            <person name="Kirkness E.F."/>
            <person name="Loh Y.H."/>
            <person name="Halpern A.L."/>
            <person name="Lee A.P."/>
            <person name="Johnson J."/>
            <person name="Dandona N."/>
            <person name="Viswanathan L.D."/>
            <person name="Tay A."/>
            <person name="Venter J.C."/>
            <person name="Strausberg R.L."/>
            <person name="Brenner S."/>
        </authorList>
    </citation>
    <scope>NUCLEOTIDE SEQUENCE [LARGE SCALE GENOMIC DNA]</scope>
</reference>
<dbReference type="AlphaFoldDB" id="A0A4W3ITT4"/>
<comment type="similarity">
    <text evidence="2 5">Belongs to the sulfotransferase 1 family.</text>
</comment>
<evidence type="ECO:0000256" key="3">
    <source>
        <dbReference type="ARBA" id="ARBA00022490"/>
    </source>
</evidence>
<dbReference type="GeneTree" id="ENSGT00940000159269"/>
<evidence type="ECO:0000256" key="2">
    <source>
        <dbReference type="ARBA" id="ARBA00005771"/>
    </source>
</evidence>
<evidence type="ECO:0000256" key="5">
    <source>
        <dbReference type="RuleBase" id="RU361155"/>
    </source>
</evidence>
<dbReference type="InterPro" id="IPR027417">
    <property type="entry name" value="P-loop_NTPase"/>
</dbReference>
<evidence type="ECO:0000313" key="7">
    <source>
        <dbReference type="Ensembl" id="ENSCMIP00000032812.1"/>
    </source>
</evidence>
<keyword evidence="3" id="KW-0963">Cytoplasm</keyword>
<keyword evidence="8" id="KW-1185">Reference proteome</keyword>
<dbReference type="InterPro" id="IPR000863">
    <property type="entry name" value="Sulfotransferase_dom"/>
</dbReference>
<dbReference type="Ensembl" id="ENSCMIT00000033316.1">
    <property type="protein sequence ID" value="ENSCMIP00000032812.1"/>
    <property type="gene ID" value="ENSCMIG00000014028.1"/>
</dbReference>
<sequence>MAENITTKTDFQEFLHNGIRFVSPIHSVEQLDWANEYKVLQDDVFIITYPKSGTTWMQQVASLILGNNDIDSVKNKSVYERAPWVEDCLFQRRLDSQTEPQLLTTHLNYQMSPNALKHNVGKVIYVARNPKDVIVSSYYFHIYSQFLKTPENFEQFLKQFVEGNVFYGSWFDHIRDWYSNKEEISMLFVTYEEIHRDIRAGIEKIRKFLGKELDGKIIDTIIKYSKFENMRADPATNFLSLSKDLLDHDRGKFQRKGIVGDWKYNFLVAQNEWFDSIYQERMADFPVKFY</sequence>
<reference evidence="8" key="2">
    <citation type="journal article" date="2007" name="PLoS Biol.">
        <title>Survey sequencing and comparative analysis of the elephant shark (Callorhinchus milii) genome.</title>
        <authorList>
            <person name="Venkatesh B."/>
            <person name="Kirkness E.F."/>
            <person name="Loh Y.H."/>
            <person name="Halpern A.L."/>
            <person name="Lee A.P."/>
            <person name="Johnson J."/>
            <person name="Dandona N."/>
            <person name="Viswanathan L.D."/>
            <person name="Tay A."/>
            <person name="Venter J.C."/>
            <person name="Strausberg R.L."/>
            <person name="Brenner S."/>
        </authorList>
    </citation>
    <scope>NUCLEOTIDE SEQUENCE [LARGE SCALE GENOMIC DNA]</scope>
</reference>
<comment type="subcellular location">
    <subcellularLocation>
        <location evidence="1">Cytoplasm</location>
    </subcellularLocation>
</comment>
<dbReference type="FunFam" id="3.40.50.300:FF:000433">
    <property type="entry name" value="Estrogen sulfotransferase"/>
    <property type="match status" value="1"/>
</dbReference>
<reference evidence="7" key="5">
    <citation type="submission" date="2025-09" db="UniProtKB">
        <authorList>
            <consortium name="Ensembl"/>
        </authorList>
    </citation>
    <scope>IDENTIFICATION</scope>
</reference>
<evidence type="ECO:0000259" key="6">
    <source>
        <dbReference type="Pfam" id="PF00685"/>
    </source>
</evidence>
<reference evidence="7" key="4">
    <citation type="submission" date="2025-08" db="UniProtKB">
        <authorList>
            <consortium name="Ensembl"/>
        </authorList>
    </citation>
    <scope>IDENTIFICATION</scope>
</reference>
<evidence type="ECO:0000313" key="8">
    <source>
        <dbReference type="Proteomes" id="UP000314986"/>
    </source>
</evidence>
<dbReference type="EC" id="2.8.2.-" evidence="5"/>
<dbReference type="Gene3D" id="3.40.50.300">
    <property type="entry name" value="P-loop containing nucleotide triphosphate hydrolases"/>
    <property type="match status" value="1"/>
</dbReference>
<dbReference type="SUPFAM" id="SSF52540">
    <property type="entry name" value="P-loop containing nucleoside triphosphate hydrolases"/>
    <property type="match status" value="1"/>
</dbReference>
<organism evidence="7 8">
    <name type="scientific">Callorhinchus milii</name>
    <name type="common">Ghost shark</name>
    <dbReference type="NCBI Taxonomy" id="7868"/>
    <lineage>
        <taxon>Eukaryota</taxon>
        <taxon>Metazoa</taxon>
        <taxon>Chordata</taxon>
        <taxon>Craniata</taxon>
        <taxon>Vertebrata</taxon>
        <taxon>Chondrichthyes</taxon>
        <taxon>Holocephali</taxon>
        <taxon>Chimaeriformes</taxon>
        <taxon>Callorhinchidae</taxon>
        <taxon>Callorhinchus</taxon>
    </lineage>
</organism>
<accession>A0A4W3ITT4</accession>
<keyword evidence="4 5" id="KW-0808">Transferase</keyword>
<proteinExistence type="inferred from homology"/>
<dbReference type="PANTHER" id="PTHR11783">
    <property type="entry name" value="SULFOTRANSFERASE SULT"/>
    <property type="match status" value="1"/>
</dbReference>
<gene>
    <name evidence="7" type="primary">LOC103185646</name>
</gene>
<feature type="domain" description="Sulfotransferase" evidence="6">
    <location>
        <begin position="41"/>
        <end position="285"/>
    </location>
</feature>
<evidence type="ECO:0000256" key="1">
    <source>
        <dbReference type="ARBA" id="ARBA00004496"/>
    </source>
</evidence>
<evidence type="ECO:0000256" key="4">
    <source>
        <dbReference type="ARBA" id="ARBA00022679"/>
    </source>
</evidence>
<dbReference type="GO" id="GO:0008146">
    <property type="term" value="F:sulfotransferase activity"/>
    <property type="evidence" value="ECO:0007669"/>
    <property type="project" value="InterPro"/>
</dbReference>
<dbReference type="Proteomes" id="UP000314986">
    <property type="component" value="Unassembled WGS sequence"/>
</dbReference>
<name>A0A4W3ITT4_CALMI</name>
<protein>
    <recommendedName>
        <fullName evidence="5">Sulfotransferase</fullName>
        <ecNumber evidence="5">2.8.2.-</ecNumber>
    </recommendedName>
</protein>
<dbReference type="GO" id="GO:0005737">
    <property type="term" value="C:cytoplasm"/>
    <property type="evidence" value="ECO:0007669"/>
    <property type="project" value="UniProtKB-SubCell"/>
</dbReference>
<reference evidence="8" key="3">
    <citation type="journal article" date="2014" name="Nature">
        <title>Elephant shark genome provides unique insights into gnathostome evolution.</title>
        <authorList>
            <consortium name="International Elephant Shark Genome Sequencing Consortium"/>
            <person name="Venkatesh B."/>
            <person name="Lee A.P."/>
            <person name="Ravi V."/>
            <person name="Maurya A.K."/>
            <person name="Lian M.M."/>
            <person name="Swann J.B."/>
            <person name="Ohta Y."/>
            <person name="Flajnik M.F."/>
            <person name="Sutoh Y."/>
            <person name="Kasahara M."/>
            <person name="Hoon S."/>
            <person name="Gangu V."/>
            <person name="Roy S.W."/>
            <person name="Irimia M."/>
            <person name="Korzh V."/>
            <person name="Kondrychyn I."/>
            <person name="Lim Z.W."/>
            <person name="Tay B.H."/>
            <person name="Tohari S."/>
            <person name="Kong K.W."/>
            <person name="Ho S."/>
            <person name="Lorente-Galdos B."/>
            <person name="Quilez J."/>
            <person name="Marques-Bonet T."/>
            <person name="Raney B.J."/>
            <person name="Ingham P.W."/>
            <person name="Tay A."/>
            <person name="Hillier L.W."/>
            <person name="Minx P."/>
            <person name="Boehm T."/>
            <person name="Wilson R.K."/>
            <person name="Brenner S."/>
            <person name="Warren W.C."/>
        </authorList>
    </citation>
    <scope>NUCLEOTIDE SEQUENCE [LARGE SCALE GENOMIC DNA]</scope>
</reference>